<protein>
    <submittedName>
        <fullName evidence="2">Uncharacterized protein</fullName>
    </submittedName>
</protein>
<evidence type="ECO:0000313" key="2">
    <source>
        <dbReference type="EMBL" id="AVJ29759.1"/>
    </source>
</evidence>
<organism evidence="2 3">
    <name type="scientific">Achromobacter spanius</name>
    <dbReference type="NCBI Taxonomy" id="217203"/>
    <lineage>
        <taxon>Bacteria</taxon>
        <taxon>Pseudomonadati</taxon>
        <taxon>Pseudomonadota</taxon>
        <taxon>Betaproteobacteria</taxon>
        <taxon>Burkholderiales</taxon>
        <taxon>Alcaligenaceae</taxon>
        <taxon>Achromobacter</taxon>
    </lineage>
</organism>
<dbReference type="AlphaFoldDB" id="A0A2S0ICJ2"/>
<evidence type="ECO:0000313" key="3">
    <source>
        <dbReference type="Proteomes" id="UP000239477"/>
    </source>
</evidence>
<dbReference type="EMBL" id="CP023270">
    <property type="protein sequence ID" value="AVJ29759.1"/>
    <property type="molecule type" value="Genomic_DNA"/>
</dbReference>
<gene>
    <name evidence="2" type="ORF">CLM73_23145</name>
</gene>
<evidence type="ECO:0000256" key="1">
    <source>
        <dbReference type="SAM" id="MobiDB-lite"/>
    </source>
</evidence>
<feature type="region of interest" description="Disordered" evidence="1">
    <location>
        <begin position="1"/>
        <end position="25"/>
    </location>
</feature>
<sequence>MVDSRCRRPARAEYRDRKASEPARDLLRDHRALRGIVPQDTPHGPDAYAVVGVYEYEFAFATGTLQVRRLPG</sequence>
<proteinExistence type="predicted"/>
<dbReference type="Proteomes" id="UP000239477">
    <property type="component" value="Chromosome"/>
</dbReference>
<reference evidence="2 3" key="1">
    <citation type="submission" date="2017-09" db="EMBL/GenBank/DDBJ databases">
        <title>Genomic, metabolic, and phenotypic characteristics of bacterial isolates from the natural microbiome of the model nematode Caenorhabditis elegans.</title>
        <authorList>
            <person name="Zimmermann J."/>
            <person name="Obeng N."/>
            <person name="Yang W."/>
            <person name="Obeng O."/>
            <person name="Kissoyan K."/>
            <person name="Pees B."/>
            <person name="Dirksen P."/>
            <person name="Hoppner M."/>
            <person name="Franke A."/>
            <person name="Rosenstiel P."/>
            <person name="Leippe M."/>
            <person name="Dierking K."/>
            <person name="Kaleta C."/>
            <person name="Schulenburg H."/>
        </authorList>
    </citation>
    <scope>NUCLEOTIDE SEQUENCE [LARGE SCALE GENOMIC DNA]</scope>
    <source>
        <strain evidence="2 3">MYb73</strain>
    </source>
</reference>
<accession>A0A2S0ICJ2</accession>
<keyword evidence="3" id="KW-1185">Reference proteome</keyword>
<name>A0A2S0ICJ2_9BURK</name>